<proteinExistence type="predicted"/>
<dbReference type="Proteomes" id="UP000492820">
    <property type="component" value="Unassembled WGS sequence"/>
</dbReference>
<sequence>MVESMVESRDMEFVSSSLWELATLVCATRRSATRGMSAHHQTRKSMRTPQQTIGWQRFQPPQHPISTQTPHIQMKSYSCQKKKPVRGRDGEQEQKGPLPRRSPANTITPQAMNKDRFPAVGAIGGAGRRAR</sequence>
<reference evidence="4" key="3">
    <citation type="submission" date="2020-10" db="UniProtKB">
        <authorList>
            <consortium name="WormBaseParasite"/>
        </authorList>
    </citation>
    <scope>IDENTIFICATION</scope>
</reference>
<accession>A0A068WEY2</accession>
<organism evidence="2">
    <name type="scientific">Echinococcus granulosus</name>
    <name type="common">Hydatid tapeworm</name>
    <dbReference type="NCBI Taxonomy" id="6210"/>
    <lineage>
        <taxon>Eukaryota</taxon>
        <taxon>Metazoa</taxon>
        <taxon>Spiralia</taxon>
        <taxon>Lophotrochozoa</taxon>
        <taxon>Platyhelminthes</taxon>
        <taxon>Cestoda</taxon>
        <taxon>Eucestoda</taxon>
        <taxon>Cyclophyllidea</taxon>
        <taxon>Taeniidae</taxon>
        <taxon>Echinococcus</taxon>
        <taxon>Echinococcus granulosus group</taxon>
    </lineage>
</organism>
<evidence type="ECO:0000313" key="2">
    <source>
        <dbReference type="EMBL" id="CDS18271.1"/>
    </source>
</evidence>
<dbReference type="WBParaSite" id="EgrG_000603300">
    <property type="protein sequence ID" value="EgrG_000603300"/>
    <property type="gene ID" value="EgrG_000603300"/>
</dbReference>
<gene>
    <name evidence="2" type="ORF">EgrG_000603300</name>
</gene>
<evidence type="ECO:0000256" key="1">
    <source>
        <dbReference type="SAM" id="MobiDB-lite"/>
    </source>
</evidence>
<dbReference type="AlphaFoldDB" id="A0A068WEY2"/>
<feature type="compositionally biased region" description="Gly residues" evidence="1">
    <location>
        <begin position="122"/>
        <end position="131"/>
    </location>
</feature>
<name>A0A068WEY2_ECHGR</name>
<evidence type="ECO:0000313" key="3">
    <source>
        <dbReference type="Proteomes" id="UP000492820"/>
    </source>
</evidence>
<protein>
    <submittedName>
        <fullName evidence="2 4">Expressed protein</fullName>
    </submittedName>
</protein>
<dbReference type="EMBL" id="LK028578">
    <property type="protein sequence ID" value="CDS18271.1"/>
    <property type="molecule type" value="Genomic_DNA"/>
</dbReference>
<reference evidence="2" key="2">
    <citation type="submission" date="2014-06" db="EMBL/GenBank/DDBJ databases">
        <authorList>
            <person name="Aslett M."/>
        </authorList>
    </citation>
    <scope>NUCLEOTIDE SEQUENCE</scope>
</reference>
<feature type="compositionally biased region" description="Polar residues" evidence="1">
    <location>
        <begin position="64"/>
        <end position="79"/>
    </location>
</feature>
<evidence type="ECO:0000313" key="4">
    <source>
        <dbReference type="WBParaSite" id="EgrG_000603300"/>
    </source>
</evidence>
<reference evidence="2 3" key="1">
    <citation type="journal article" date="2013" name="Nature">
        <title>The genomes of four tapeworm species reveal adaptations to parasitism.</title>
        <authorList>
            <person name="Tsai I.J."/>
            <person name="Zarowiecki M."/>
            <person name="Holroyd N."/>
            <person name="Garciarrubio A."/>
            <person name="Sanchez-Flores A."/>
            <person name="Brooks K.L."/>
            <person name="Tracey A."/>
            <person name="Bobes R.J."/>
            <person name="Fragoso G."/>
            <person name="Sciutto E."/>
            <person name="Aslett M."/>
            <person name="Beasley H."/>
            <person name="Bennett H.M."/>
            <person name="Cai J."/>
            <person name="Camicia F."/>
            <person name="Clark R."/>
            <person name="Cucher M."/>
            <person name="De Silva N."/>
            <person name="Day T.A."/>
            <person name="Deplazes P."/>
            <person name="Estrada K."/>
            <person name="Fernandez C."/>
            <person name="Holland P.W."/>
            <person name="Hou J."/>
            <person name="Hu S."/>
            <person name="Huckvale T."/>
            <person name="Hung S.S."/>
            <person name="Kamenetzky L."/>
            <person name="Keane J.A."/>
            <person name="Kiss F."/>
            <person name="Koziol U."/>
            <person name="Lambert O."/>
            <person name="Liu K."/>
            <person name="Luo X."/>
            <person name="Luo Y."/>
            <person name="Macchiaroli N."/>
            <person name="Nichol S."/>
            <person name="Paps J."/>
            <person name="Parkinson J."/>
            <person name="Pouchkina-Stantcheva N."/>
            <person name="Riddiford N."/>
            <person name="Rosenzvit M."/>
            <person name="Salinas G."/>
            <person name="Wasmuth J.D."/>
            <person name="Zamanian M."/>
            <person name="Zheng Y."/>
            <person name="Cai X."/>
            <person name="Soberon X."/>
            <person name="Olson P.D."/>
            <person name="Laclette J.P."/>
            <person name="Brehm K."/>
            <person name="Berriman M."/>
            <person name="Garciarrubio A."/>
            <person name="Bobes R.J."/>
            <person name="Fragoso G."/>
            <person name="Sanchez-Flores A."/>
            <person name="Estrada K."/>
            <person name="Cevallos M.A."/>
            <person name="Morett E."/>
            <person name="Gonzalez V."/>
            <person name="Portillo T."/>
            <person name="Ochoa-Leyva A."/>
            <person name="Jose M.V."/>
            <person name="Sciutto E."/>
            <person name="Landa A."/>
            <person name="Jimenez L."/>
            <person name="Valdes V."/>
            <person name="Carrero J.C."/>
            <person name="Larralde C."/>
            <person name="Morales-Montor J."/>
            <person name="Limon-Lason J."/>
            <person name="Soberon X."/>
            <person name="Laclette J.P."/>
        </authorList>
    </citation>
    <scope>NUCLEOTIDE SEQUENCE [LARGE SCALE GENOMIC DNA]</scope>
</reference>
<feature type="region of interest" description="Disordered" evidence="1">
    <location>
        <begin position="56"/>
        <end position="131"/>
    </location>
</feature>